<proteinExistence type="predicted"/>
<dbReference type="InterPro" id="IPR017896">
    <property type="entry name" value="4Fe4S_Fe-S-bd"/>
</dbReference>
<feature type="domain" description="4Fe-4S ferredoxin-type" evidence="4">
    <location>
        <begin position="158"/>
        <end position="187"/>
    </location>
</feature>
<dbReference type="InterPro" id="IPR017900">
    <property type="entry name" value="4Fe4S_Fe_S_CS"/>
</dbReference>
<gene>
    <name evidence="5" type="ORF">FYJ85_06860</name>
</gene>
<keyword evidence="1" id="KW-0479">Metal-binding</keyword>
<evidence type="ECO:0000256" key="1">
    <source>
        <dbReference type="ARBA" id="ARBA00022723"/>
    </source>
</evidence>
<keyword evidence="2" id="KW-0408">Iron</keyword>
<dbReference type="Proteomes" id="UP000435649">
    <property type="component" value="Unassembled WGS sequence"/>
</dbReference>
<keyword evidence="6" id="KW-1185">Reference proteome</keyword>
<dbReference type="EMBL" id="VUNS01000005">
    <property type="protein sequence ID" value="MST96764.1"/>
    <property type="molecule type" value="Genomic_DNA"/>
</dbReference>
<dbReference type="PANTHER" id="PTHR42827">
    <property type="entry name" value="IRON-SULFUR CLUSTER-BINDING PROTEIN-RELATED"/>
    <property type="match status" value="1"/>
</dbReference>
<evidence type="ECO:0000256" key="3">
    <source>
        <dbReference type="ARBA" id="ARBA00023014"/>
    </source>
</evidence>
<protein>
    <recommendedName>
        <fullName evidence="4">4Fe-4S ferredoxin-type domain-containing protein</fullName>
    </recommendedName>
</protein>
<name>A0A844G1C8_9BACT</name>
<evidence type="ECO:0000259" key="4">
    <source>
        <dbReference type="PROSITE" id="PS51379"/>
    </source>
</evidence>
<dbReference type="SUPFAM" id="SSF54862">
    <property type="entry name" value="4Fe-4S ferredoxins"/>
    <property type="match status" value="1"/>
</dbReference>
<comment type="caution">
    <text evidence="5">The sequence shown here is derived from an EMBL/GenBank/DDBJ whole genome shotgun (WGS) entry which is preliminary data.</text>
</comment>
<dbReference type="GO" id="GO:0046872">
    <property type="term" value="F:metal ion binding"/>
    <property type="evidence" value="ECO:0007669"/>
    <property type="project" value="UniProtKB-KW"/>
</dbReference>
<dbReference type="PANTHER" id="PTHR42827:SF1">
    <property type="entry name" value="IRON-SULFUR CLUSTER-BINDING PROTEIN"/>
    <property type="match status" value="1"/>
</dbReference>
<dbReference type="PROSITE" id="PS51379">
    <property type="entry name" value="4FE4S_FER_2"/>
    <property type="match status" value="1"/>
</dbReference>
<evidence type="ECO:0000313" key="6">
    <source>
        <dbReference type="Proteomes" id="UP000435649"/>
    </source>
</evidence>
<dbReference type="GO" id="GO:0051536">
    <property type="term" value="F:iron-sulfur cluster binding"/>
    <property type="evidence" value="ECO:0007669"/>
    <property type="project" value="UniProtKB-KW"/>
</dbReference>
<evidence type="ECO:0000313" key="5">
    <source>
        <dbReference type="EMBL" id="MST96764.1"/>
    </source>
</evidence>
<evidence type="ECO:0000256" key="2">
    <source>
        <dbReference type="ARBA" id="ARBA00023004"/>
    </source>
</evidence>
<keyword evidence="3" id="KW-0411">Iron-sulfur</keyword>
<organism evidence="5 6">
    <name type="scientific">Victivallis lenta</name>
    <dbReference type="NCBI Taxonomy" id="2606640"/>
    <lineage>
        <taxon>Bacteria</taxon>
        <taxon>Pseudomonadati</taxon>
        <taxon>Lentisphaerota</taxon>
        <taxon>Lentisphaeria</taxon>
        <taxon>Victivallales</taxon>
        <taxon>Victivallaceae</taxon>
        <taxon>Victivallis</taxon>
    </lineage>
</organism>
<accession>A0A844G1C8</accession>
<sequence length="259" mass="28499">MNASELKQAARKFGADLVGIASAEAFAHLPERNRPETVSDRVKSVVVVGHRILRGALRGVEEGTNFGSTYQTYGFSWMEDLFLSRTVYHLTCFLEDAGVEAIPFLAHRNPDDAFEPDYKAAAEAAGLGSIGKGGFFLTPQYGHRQRFALILTDFAFEPDHPRQTGLCRGCRACLESCPLGALSEAGEGRNFRLDESVCAGCRNGAYTWPGRSDRADRYAAACGRACLVALENKITGRYEHKFRKRSVWSIGPVAQEKQI</sequence>
<dbReference type="AlphaFoldDB" id="A0A844G1C8"/>
<reference evidence="5 6" key="1">
    <citation type="submission" date="2019-08" db="EMBL/GenBank/DDBJ databases">
        <title>In-depth cultivation of the pig gut microbiome towards novel bacterial diversity and tailored functional studies.</title>
        <authorList>
            <person name="Wylensek D."/>
            <person name="Hitch T.C.A."/>
            <person name="Clavel T."/>
        </authorList>
    </citation>
    <scope>NUCLEOTIDE SEQUENCE [LARGE SCALE GENOMIC DNA]</scope>
    <source>
        <strain evidence="5 6">BBE-744-WT-12</strain>
    </source>
</reference>
<dbReference type="RefSeq" id="WP_106052300.1">
    <property type="nucleotide sequence ID" value="NZ_VUNS01000005.1"/>
</dbReference>
<dbReference type="PROSITE" id="PS00198">
    <property type="entry name" value="4FE4S_FER_1"/>
    <property type="match status" value="1"/>
</dbReference>
<dbReference type="Gene3D" id="3.30.70.20">
    <property type="match status" value="1"/>
</dbReference>